<dbReference type="GeneID" id="104702737"/>
<evidence type="ECO:0000256" key="8">
    <source>
        <dbReference type="ARBA" id="ARBA00022777"/>
    </source>
</evidence>
<evidence type="ECO:0000256" key="12">
    <source>
        <dbReference type="SAM" id="Phobius"/>
    </source>
</evidence>
<comment type="pathway">
    <text evidence="2">Metabolic intermediate biosynthesis; chorismate biosynthesis; chorismate from D-erythrose 4-phosphate and phosphoenolpyruvate: step 5/7.</text>
</comment>
<comment type="function">
    <text evidence="1">Catalyzes the specific phosphorylation of the 3-hydroxyl group of shikimic acid using ATP as a cosubstrate.</text>
</comment>
<keyword evidence="10" id="KW-0057">Aromatic amino acid biosynthesis</keyword>
<dbReference type="RefSeq" id="XP_010416949.1">
    <property type="nucleotide sequence ID" value="XM_010418647.2"/>
</dbReference>
<reference evidence="14" key="2">
    <citation type="submission" date="2025-08" db="UniProtKB">
        <authorList>
            <consortium name="RefSeq"/>
        </authorList>
    </citation>
    <scope>IDENTIFICATION</scope>
    <source>
        <tissue evidence="14">Leaf</tissue>
    </source>
</reference>
<evidence type="ECO:0000313" key="13">
    <source>
        <dbReference type="Proteomes" id="UP000694864"/>
    </source>
</evidence>
<evidence type="ECO:0000256" key="1">
    <source>
        <dbReference type="ARBA" id="ARBA00002641"/>
    </source>
</evidence>
<dbReference type="HAMAP" id="MF_00109">
    <property type="entry name" value="Shikimate_kinase"/>
    <property type="match status" value="1"/>
</dbReference>
<accession>A0ABM0SW14</accession>
<gene>
    <name evidence="14" type="primary">LOC104702737</name>
</gene>
<evidence type="ECO:0000256" key="10">
    <source>
        <dbReference type="ARBA" id="ARBA00023141"/>
    </source>
</evidence>
<keyword evidence="5" id="KW-0028">Amino-acid biosynthesis</keyword>
<dbReference type="InterPro" id="IPR027417">
    <property type="entry name" value="P-loop_NTPase"/>
</dbReference>
<keyword evidence="7" id="KW-0547">Nucleotide-binding</keyword>
<dbReference type="CDD" id="cd00464">
    <property type="entry name" value="SK"/>
    <property type="match status" value="1"/>
</dbReference>
<comment type="catalytic activity">
    <reaction evidence="11">
        <text>shikimate + ATP = 3-phosphoshikimate + ADP + H(+)</text>
        <dbReference type="Rhea" id="RHEA:13121"/>
        <dbReference type="ChEBI" id="CHEBI:15378"/>
        <dbReference type="ChEBI" id="CHEBI:30616"/>
        <dbReference type="ChEBI" id="CHEBI:36208"/>
        <dbReference type="ChEBI" id="CHEBI:145989"/>
        <dbReference type="ChEBI" id="CHEBI:456216"/>
        <dbReference type="EC" id="2.7.1.71"/>
    </reaction>
</comment>
<organism evidence="13 14">
    <name type="scientific">Camelina sativa</name>
    <name type="common">False flax</name>
    <name type="synonym">Myagrum sativum</name>
    <dbReference type="NCBI Taxonomy" id="90675"/>
    <lineage>
        <taxon>Eukaryota</taxon>
        <taxon>Viridiplantae</taxon>
        <taxon>Streptophyta</taxon>
        <taxon>Embryophyta</taxon>
        <taxon>Tracheophyta</taxon>
        <taxon>Spermatophyta</taxon>
        <taxon>Magnoliopsida</taxon>
        <taxon>eudicotyledons</taxon>
        <taxon>Gunneridae</taxon>
        <taxon>Pentapetalae</taxon>
        <taxon>rosids</taxon>
        <taxon>malvids</taxon>
        <taxon>Brassicales</taxon>
        <taxon>Brassicaceae</taxon>
        <taxon>Camelineae</taxon>
        <taxon>Camelina</taxon>
    </lineage>
</organism>
<dbReference type="Proteomes" id="UP000694864">
    <property type="component" value="Chromosome 7"/>
</dbReference>
<evidence type="ECO:0000256" key="11">
    <source>
        <dbReference type="ARBA" id="ARBA00048567"/>
    </source>
</evidence>
<keyword evidence="12" id="KW-0472">Membrane</keyword>
<dbReference type="PROSITE" id="PS01128">
    <property type="entry name" value="SHIKIMATE_KINASE"/>
    <property type="match status" value="1"/>
</dbReference>
<keyword evidence="12" id="KW-0812">Transmembrane</keyword>
<dbReference type="InterPro" id="IPR031322">
    <property type="entry name" value="Shikimate/glucono_kinase"/>
</dbReference>
<protein>
    <recommendedName>
        <fullName evidence="4">shikimate kinase</fullName>
        <ecNumber evidence="4">2.7.1.71</ecNumber>
    </recommendedName>
</protein>
<dbReference type="PANTHER" id="PTHR21087">
    <property type="entry name" value="SHIKIMATE KINASE"/>
    <property type="match status" value="1"/>
</dbReference>
<sequence>MEAAIAQRFQYPSWIDWREFERKLPRGSLRYPQRAKEEKRFRGLAFAHLQPERRNRSLSSEVSCSADNSSALLEAGSVYPFDEDLILKRKAEEVKPYLNGRAMYLVGMMGSGKTTVGKLMSKALGYSFLDCDTLIEEAMNGTSVAEIFEHHGESLFREKETDALKKLSSMYQVVVSTGGGAVIRPINWKYMHKGISIWLDVPLEALAHRIAAVGTNSRPLLHDESGDAYTVALKRLSTIWDERSEAYTNANARVSLESIAPPSICYLFNLLLFTLMQLLLVIWLFFFVLQSSDIAAKRGYKDVSDLTPTEIAIEAFEQVLSFLKNEETMEIPDGDL</sequence>
<evidence type="ECO:0000256" key="5">
    <source>
        <dbReference type="ARBA" id="ARBA00022605"/>
    </source>
</evidence>
<dbReference type="EC" id="2.7.1.71" evidence="4"/>
<evidence type="ECO:0000256" key="3">
    <source>
        <dbReference type="ARBA" id="ARBA00006997"/>
    </source>
</evidence>
<evidence type="ECO:0000256" key="6">
    <source>
        <dbReference type="ARBA" id="ARBA00022679"/>
    </source>
</evidence>
<keyword evidence="9" id="KW-0067">ATP-binding</keyword>
<evidence type="ECO:0000256" key="2">
    <source>
        <dbReference type="ARBA" id="ARBA00004842"/>
    </source>
</evidence>
<comment type="similarity">
    <text evidence="3">Belongs to the shikimate kinase family.</text>
</comment>
<reference evidence="13" key="1">
    <citation type="journal article" date="2014" name="Nat. Commun.">
        <title>The emerging biofuel crop Camelina sativa retains a highly undifferentiated hexaploid genome structure.</title>
        <authorList>
            <person name="Kagale S."/>
            <person name="Koh C."/>
            <person name="Nixon J."/>
            <person name="Bollina V."/>
            <person name="Clarke W.E."/>
            <person name="Tuteja R."/>
            <person name="Spillane C."/>
            <person name="Robinson S.J."/>
            <person name="Links M.G."/>
            <person name="Clarke C."/>
            <person name="Higgins E.E."/>
            <person name="Huebert T."/>
            <person name="Sharpe A.G."/>
            <person name="Parkin I.A."/>
        </authorList>
    </citation>
    <scope>NUCLEOTIDE SEQUENCE [LARGE SCALE GENOMIC DNA]</scope>
    <source>
        <strain evidence="13">cv. DH55</strain>
    </source>
</reference>
<evidence type="ECO:0000256" key="4">
    <source>
        <dbReference type="ARBA" id="ARBA00012154"/>
    </source>
</evidence>
<dbReference type="Pfam" id="PF01202">
    <property type="entry name" value="SKI"/>
    <property type="match status" value="1"/>
</dbReference>
<keyword evidence="12" id="KW-1133">Transmembrane helix</keyword>
<dbReference type="PRINTS" id="PR01100">
    <property type="entry name" value="SHIKIMTKNASE"/>
</dbReference>
<name>A0ABM0SW14_CAMSA</name>
<keyword evidence="13" id="KW-1185">Reference proteome</keyword>
<keyword evidence="8 14" id="KW-0418">Kinase</keyword>
<dbReference type="Gene3D" id="3.40.50.300">
    <property type="entry name" value="P-loop containing nucleotide triphosphate hydrolases"/>
    <property type="match status" value="1"/>
</dbReference>
<dbReference type="InterPro" id="IPR000623">
    <property type="entry name" value="Shikimate_kinase/TSH1"/>
</dbReference>
<feature type="transmembrane region" description="Helical" evidence="12">
    <location>
        <begin position="266"/>
        <end position="289"/>
    </location>
</feature>
<dbReference type="GO" id="GO:0016301">
    <property type="term" value="F:kinase activity"/>
    <property type="evidence" value="ECO:0007669"/>
    <property type="project" value="UniProtKB-KW"/>
</dbReference>
<dbReference type="InterPro" id="IPR023000">
    <property type="entry name" value="Shikimate_kinase_CS"/>
</dbReference>
<dbReference type="PANTHER" id="PTHR21087:SF16">
    <property type="entry name" value="SHIKIMATE KINASE 1, CHLOROPLASTIC"/>
    <property type="match status" value="1"/>
</dbReference>
<evidence type="ECO:0000313" key="14">
    <source>
        <dbReference type="RefSeq" id="XP_010416949.1"/>
    </source>
</evidence>
<keyword evidence="6" id="KW-0808">Transferase</keyword>
<dbReference type="SUPFAM" id="SSF52540">
    <property type="entry name" value="P-loop containing nucleoside triphosphate hydrolases"/>
    <property type="match status" value="1"/>
</dbReference>
<evidence type="ECO:0000256" key="9">
    <source>
        <dbReference type="ARBA" id="ARBA00022840"/>
    </source>
</evidence>
<evidence type="ECO:0000256" key="7">
    <source>
        <dbReference type="ARBA" id="ARBA00022741"/>
    </source>
</evidence>
<proteinExistence type="inferred from homology"/>